<dbReference type="EMBL" id="JADCNM010000004">
    <property type="protein sequence ID" value="KAG0487100.1"/>
    <property type="molecule type" value="Genomic_DNA"/>
</dbReference>
<evidence type="ECO:0000313" key="2">
    <source>
        <dbReference type="Proteomes" id="UP000639772"/>
    </source>
</evidence>
<protein>
    <submittedName>
        <fullName evidence="1">Uncharacterized protein</fullName>
    </submittedName>
</protein>
<evidence type="ECO:0000313" key="1">
    <source>
        <dbReference type="EMBL" id="KAG0487100.1"/>
    </source>
</evidence>
<dbReference type="Proteomes" id="UP000639772">
    <property type="component" value="Unassembled WGS sequence"/>
</dbReference>
<organism evidence="1 2">
    <name type="scientific">Vanilla planifolia</name>
    <name type="common">Vanilla</name>
    <dbReference type="NCBI Taxonomy" id="51239"/>
    <lineage>
        <taxon>Eukaryota</taxon>
        <taxon>Viridiplantae</taxon>
        <taxon>Streptophyta</taxon>
        <taxon>Embryophyta</taxon>
        <taxon>Tracheophyta</taxon>
        <taxon>Spermatophyta</taxon>
        <taxon>Magnoliopsida</taxon>
        <taxon>Liliopsida</taxon>
        <taxon>Asparagales</taxon>
        <taxon>Orchidaceae</taxon>
        <taxon>Vanilloideae</taxon>
        <taxon>Vanilleae</taxon>
        <taxon>Vanilla</taxon>
    </lineage>
</organism>
<reference evidence="1 2" key="1">
    <citation type="journal article" date="2020" name="Nat. Food">
        <title>A phased Vanilla planifolia genome enables genetic improvement of flavour and production.</title>
        <authorList>
            <person name="Hasing T."/>
            <person name="Tang H."/>
            <person name="Brym M."/>
            <person name="Khazi F."/>
            <person name="Huang T."/>
            <person name="Chambers A.H."/>
        </authorList>
    </citation>
    <scope>NUCLEOTIDE SEQUENCE [LARGE SCALE GENOMIC DNA]</scope>
    <source>
        <tissue evidence="1">Leaf</tissue>
    </source>
</reference>
<dbReference type="Gene3D" id="3.90.550.50">
    <property type="match status" value="1"/>
</dbReference>
<comment type="caution">
    <text evidence="1">The sequence shown here is derived from an EMBL/GenBank/DDBJ whole genome shotgun (WGS) entry which is preliminary data.</text>
</comment>
<accession>A0A835R7R5</accession>
<dbReference type="Pfam" id="PF04646">
    <property type="entry name" value="DUF604"/>
    <property type="match status" value="1"/>
</dbReference>
<gene>
    <name evidence="1" type="ORF">HPP92_009195</name>
</gene>
<dbReference type="OrthoDB" id="421979at2759"/>
<name>A0A835R7R5_VANPL</name>
<dbReference type="PANTHER" id="PTHR10811">
    <property type="entry name" value="FRINGE-RELATED"/>
    <property type="match status" value="1"/>
</dbReference>
<sequence length="456" mass="51535">MATLKCSVNGTPTCRSYSTPSTGSISYFSIADKSSSSTSPSHLLFGIAASSRSWPRRRHYVRSWWRPGITRGFVFLDSFPHLSTDSDRNFPSLRESEDTSRFPYSFKGGQRSAIRVARVAKELIDAVDGNFSYGEVRWIVLGDDDTVFFLDNLLETLAKYDWEQWYYVGSSSESVEQNMKHSFDMAFGGGGFAISYPLAKALSKVMDSCLMRHGHLFGSDARVFACLAELGVGLTREPGFHQVDLRGNLLGFLSTHPLHPVVSLHHIDSVDPLFPGMNHSEALSHLMKAANTDPRSTLQQTVCYDHKKFRTVSISWGFAVQVLEGNKLLTDLLPSQKTFRPWKRGRNVTSNIYMFNTREFNRDPCKRPGIFLLESVVSSGNKIESSYSRSLFWDCMHISKSNKDLQKIAVSSEKYLHKIGKAIRRRCCDVLDSFSEVTMNITIRKCRDDELIAMYP</sequence>
<dbReference type="InterPro" id="IPR006740">
    <property type="entry name" value="DUF604"/>
</dbReference>
<dbReference type="AlphaFoldDB" id="A0A835R7R5"/>
<dbReference type="FunFam" id="3.90.550.50:FF:000006">
    <property type="entry name" value="Fringe-related protein-like"/>
    <property type="match status" value="1"/>
</dbReference>
<proteinExistence type="predicted"/>